<sequence>MGAAEQHVGLGGVEAHLVDRALVLREELVLLVARGLAQVPGHHHAVGGRRGQQVLVHLVPHHVGAAEVQRRLAAHPEVQLLHELLLLDGVNLEDVPAGHHHLRGVPAHADGVGRGVQVAVHGPAREGVAPQGRGDP</sequence>
<evidence type="ECO:0000313" key="2">
    <source>
        <dbReference type="Proteomes" id="UP000007648"/>
    </source>
</evidence>
<proteinExistence type="predicted"/>
<name>A0A7N4V5H8_SARHA</name>
<reference evidence="1 2" key="1">
    <citation type="journal article" date="2011" name="Proc. Natl. Acad. Sci. U.S.A.">
        <title>Genetic diversity and population structure of the endangered marsupial Sarcophilus harrisii (Tasmanian devil).</title>
        <authorList>
            <person name="Miller W."/>
            <person name="Hayes V.M."/>
            <person name="Ratan A."/>
            <person name="Petersen D.C."/>
            <person name="Wittekindt N.E."/>
            <person name="Miller J."/>
            <person name="Walenz B."/>
            <person name="Knight J."/>
            <person name="Qi J."/>
            <person name="Zhao F."/>
            <person name="Wang Q."/>
            <person name="Bedoya-Reina O.C."/>
            <person name="Katiyar N."/>
            <person name="Tomsho L.P."/>
            <person name="Kasson L.M."/>
            <person name="Hardie R.A."/>
            <person name="Woodbridge P."/>
            <person name="Tindall E.A."/>
            <person name="Bertelsen M.F."/>
            <person name="Dixon D."/>
            <person name="Pyecroft S."/>
            <person name="Helgen K.M."/>
            <person name="Lesk A.M."/>
            <person name="Pringle T.H."/>
            <person name="Patterson N."/>
            <person name="Zhang Y."/>
            <person name="Kreiss A."/>
            <person name="Woods G.M."/>
            <person name="Jones M.E."/>
            <person name="Schuster S.C."/>
        </authorList>
    </citation>
    <scope>NUCLEOTIDE SEQUENCE [LARGE SCALE GENOMIC DNA]</scope>
</reference>
<protein>
    <submittedName>
        <fullName evidence="1">Uncharacterized protein</fullName>
    </submittedName>
</protein>
<keyword evidence="2" id="KW-1185">Reference proteome</keyword>
<reference evidence="1" key="2">
    <citation type="submission" date="2025-08" db="UniProtKB">
        <authorList>
            <consortium name="Ensembl"/>
        </authorList>
    </citation>
    <scope>IDENTIFICATION</scope>
</reference>
<dbReference type="Proteomes" id="UP000007648">
    <property type="component" value="Unassembled WGS sequence"/>
</dbReference>
<reference evidence="1" key="3">
    <citation type="submission" date="2025-09" db="UniProtKB">
        <authorList>
            <consortium name="Ensembl"/>
        </authorList>
    </citation>
    <scope>IDENTIFICATION</scope>
</reference>
<accession>A0A7N4V5H8</accession>
<dbReference type="Ensembl" id="ENSSHAT00000035474.1">
    <property type="protein sequence ID" value="ENSSHAP00000040127.1"/>
    <property type="gene ID" value="ENSSHAG00000023414.1"/>
</dbReference>
<dbReference type="AlphaFoldDB" id="A0A7N4V5H8"/>
<dbReference type="InParanoid" id="A0A7N4V5H8"/>
<organism evidence="1 2">
    <name type="scientific">Sarcophilus harrisii</name>
    <name type="common">Tasmanian devil</name>
    <name type="synonym">Sarcophilus laniarius</name>
    <dbReference type="NCBI Taxonomy" id="9305"/>
    <lineage>
        <taxon>Eukaryota</taxon>
        <taxon>Metazoa</taxon>
        <taxon>Chordata</taxon>
        <taxon>Craniata</taxon>
        <taxon>Vertebrata</taxon>
        <taxon>Euteleostomi</taxon>
        <taxon>Mammalia</taxon>
        <taxon>Metatheria</taxon>
        <taxon>Dasyuromorphia</taxon>
        <taxon>Dasyuridae</taxon>
        <taxon>Sarcophilus</taxon>
    </lineage>
</organism>
<evidence type="ECO:0000313" key="1">
    <source>
        <dbReference type="Ensembl" id="ENSSHAP00000040127.1"/>
    </source>
</evidence>
<dbReference type="GeneTree" id="ENSGT00490000044657"/>